<dbReference type="Proteomes" id="UP000653156">
    <property type="component" value="Chromosome"/>
</dbReference>
<gene>
    <name evidence="10" type="ORF">JQU52_01460</name>
</gene>
<protein>
    <submittedName>
        <fullName evidence="10">Bestrophin</fullName>
    </submittedName>
</protein>
<keyword evidence="3" id="KW-1003">Cell membrane</keyword>
<dbReference type="GO" id="GO:0005886">
    <property type="term" value="C:plasma membrane"/>
    <property type="evidence" value="ECO:0007669"/>
    <property type="project" value="UniProtKB-SubCell"/>
</dbReference>
<proteinExistence type="inferred from homology"/>
<keyword evidence="7 9" id="KW-0472">Membrane</keyword>
<evidence type="ECO:0000256" key="8">
    <source>
        <dbReference type="ARBA" id="ARBA00034708"/>
    </source>
</evidence>
<keyword evidence="6" id="KW-0406">Ion transport</keyword>
<evidence type="ECO:0000256" key="1">
    <source>
        <dbReference type="ARBA" id="ARBA00004651"/>
    </source>
</evidence>
<dbReference type="Pfam" id="PF25539">
    <property type="entry name" value="Bestrophin_2"/>
    <property type="match status" value="1"/>
</dbReference>
<keyword evidence="11" id="KW-1185">Reference proteome</keyword>
<organism evidence="10 11">
    <name type="scientific">Paralysiella testudinis</name>
    <dbReference type="NCBI Taxonomy" id="2809020"/>
    <lineage>
        <taxon>Bacteria</taxon>
        <taxon>Pseudomonadati</taxon>
        <taxon>Pseudomonadota</taxon>
        <taxon>Betaproteobacteria</taxon>
        <taxon>Neisseriales</taxon>
        <taxon>Neisseriaceae</taxon>
        <taxon>Paralysiella</taxon>
    </lineage>
</organism>
<evidence type="ECO:0000256" key="9">
    <source>
        <dbReference type="SAM" id="Phobius"/>
    </source>
</evidence>
<evidence type="ECO:0000256" key="7">
    <source>
        <dbReference type="ARBA" id="ARBA00023136"/>
    </source>
</evidence>
<feature type="transmembrane region" description="Helical" evidence="9">
    <location>
        <begin position="54"/>
        <end position="71"/>
    </location>
</feature>
<keyword evidence="2" id="KW-0813">Transport</keyword>
<comment type="subcellular location">
    <subcellularLocation>
        <location evidence="1">Cell membrane</location>
        <topology evidence="1">Multi-pass membrane protein</topology>
    </subcellularLocation>
</comment>
<dbReference type="GO" id="GO:0005254">
    <property type="term" value="F:chloride channel activity"/>
    <property type="evidence" value="ECO:0007669"/>
    <property type="project" value="InterPro"/>
</dbReference>
<sequence>MIVREKPPSLWKLFITLQGSVVPKIWKRVLFFDLLAVAVCVLHLHYGWHFINLTVAPFTIIGLVIGLFLGFRNSVGYERYWEARTLWGGCLIACRNLTRQVLVFGHTSAPEANRRRVYLLIAFAHALRHRLRGSDGSADLQRWLSAADYATVSASPSPANTLLTLIGHAFYQLHQTQGLQSPLMANIDAQISELSHILGACERIRTTPIPYAYLLLLHRTVYVYCFLLPFGLVSSVGYMTPVVVSFMAYAFLGLDALGDEITNPFAQEPNALALDSICRTIESHCLAELGETWPPPLLPDRKGVLM</sequence>
<dbReference type="EMBL" id="CP069798">
    <property type="protein sequence ID" value="QRQ82130.1"/>
    <property type="molecule type" value="Genomic_DNA"/>
</dbReference>
<evidence type="ECO:0000256" key="6">
    <source>
        <dbReference type="ARBA" id="ARBA00023065"/>
    </source>
</evidence>
<evidence type="ECO:0000256" key="5">
    <source>
        <dbReference type="ARBA" id="ARBA00022989"/>
    </source>
</evidence>
<dbReference type="PANTHER" id="PTHR33281">
    <property type="entry name" value="UPF0187 PROTEIN YNEE"/>
    <property type="match status" value="1"/>
</dbReference>
<dbReference type="PANTHER" id="PTHR33281:SF19">
    <property type="entry name" value="VOLTAGE-DEPENDENT ANION CHANNEL-FORMING PROTEIN YNEE"/>
    <property type="match status" value="1"/>
</dbReference>
<feature type="transmembrane region" description="Helical" evidence="9">
    <location>
        <begin position="29"/>
        <end position="48"/>
    </location>
</feature>
<evidence type="ECO:0000256" key="3">
    <source>
        <dbReference type="ARBA" id="ARBA00022475"/>
    </source>
</evidence>
<name>A0A892ZI10_9NEIS</name>
<evidence type="ECO:0000313" key="11">
    <source>
        <dbReference type="Proteomes" id="UP000653156"/>
    </source>
</evidence>
<keyword evidence="5 9" id="KW-1133">Transmembrane helix</keyword>
<evidence type="ECO:0000313" key="10">
    <source>
        <dbReference type="EMBL" id="QRQ82130.1"/>
    </source>
</evidence>
<evidence type="ECO:0000256" key="2">
    <source>
        <dbReference type="ARBA" id="ARBA00022448"/>
    </source>
</evidence>
<dbReference type="InterPro" id="IPR044669">
    <property type="entry name" value="YneE/VCCN1/2-like"/>
</dbReference>
<dbReference type="AlphaFoldDB" id="A0A892ZI10"/>
<comment type="similarity">
    <text evidence="8">Belongs to the anion channel-forming bestrophin (TC 1.A.46) family.</text>
</comment>
<accession>A0A892ZI10</accession>
<feature type="transmembrane region" description="Helical" evidence="9">
    <location>
        <begin position="211"/>
        <end position="232"/>
    </location>
</feature>
<dbReference type="RefSeq" id="WP_230339420.1">
    <property type="nucleotide sequence ID" value="NZ_CP069798.1"/>
</dbReference>
<reference evidence="10" key="1">
    <citation type="submission" date="2021-02" db="EMBL/GenBank/DDBJ databases">
        <title>Neisseriaceae sp. 26B isolated from the cloaca of a Common Toad-headed Turtle (Mesoclemmys nasuta).</title>
        <authorList>
            <person name="Spergser J."/>
            <person name="Busse H.-J."/>
        </authorList>
    </citation>
    <scope>NUCLEOTIDE SEQUENCE</scope>
    <source>
        <strain evidence="10">26B</strain>
    </source>
</reference>
<evidence type="ECO:0000256" key="4">
    <source>
        <dbReference type="ARBA" id="ARBA00022692"/>
    </source>
</evidence>
<dbReference type="KEGG" id="ptes:JQU52_01460"/>
<keyword evidence="4 9" id="KW-0812">Transmembrane</keyword>